<reference evidence="1 2" key="1">
    <citation type="submission" date="2016-08" db="EMBL/GenBank/DDBJ databases">
        <authorList>
            <person name="Seilhamer J.J."/>
        </authorList>
    </citation>
    <scope>NUCLEOTIDE SEQUENCE [LARGE SCALE GENOMIC DNA]</scope>
    <source>
        <strain evidence="1 2">KT-27</strain>
    </source>
</reference>
<sequence>MKAWRMVLLTLSFLMLGGCLVTFGDPLPANQTAPKALLGKWSSKDAWGEPLTLSISRAAGNSYKAFATAKGKPAEDYVFTVARHGSRWYLSAGVPKRLGGNFLIGGFEVSADGKELVVYNLDVDQVHEALTRKELSGRSIEVPEDNGPGVLIDSPTERVLAYLDDPANSDLFVEVARFQRVGK</sequence>
<dbReference type="Proteomes" id="UP000237194">
    <property type="component" value="Unassembled WGS sequence"/>
</dbReference>
<gene>
    <name evidence="1" type="ORF">BGP80_08745</name>
</gene>
<comment type="caution">
    <text evidence="1">The sequence shown here is derived from an EMBL/GenBank/DDBJ whole genome shotgun (WGS) entry which is preliminary data.</text>
</comment>
<organism evidence="1 2">
    <name type="scientific">Pseudomonas putida</name>
    <name type="common">Arthrobacter siderocapsulatus</name>
    <dbReference type="NCBI Taxonomy" id="303"/>
    <lineage>
        <taxon>Bacteria</taxon>
        <taxon>Pseudomonadati</taxon>
        <taxon>Pseudomonadota</taxon>
        <taxon>Gammaproteobacteria</taxon>
        <taxon>Pseudomonadales</taxon>
        <taxon>Pseudomonadaceae</taxon>
        <taxon>Pseudomonas</taxon>
    </lineage>
</organism>
<evidence type="ECO:0000313" key="1">
    <source>
        <dbReference type="EMBL" id="POF88050.1"/>
    </source>
</evidence>
<evidence type="ECO:0000313" key="2">
    <source>
        <dbReference type="Proteomes" id="UP000237194"/>
    </source>
</evidence>
<dbReference type="RefSeq" id="WP_103436293.1">
    <property type="nucleotide sequence ID" value="NZ_MIND01000018.1"/>
</dbReference>
<protein>
    <recommendedName>
        <fullName evidence="3">Lipoprotein</fullName>
    </recommendedName>
</protein>
<proteinExistence type="predicted"/>
<dbReference type="PROSITE" id="PS51257">
    <property type="entry name" value="PROKAR_LIPOPROTEIN"/>
    <property type="match status" value="1"/>
</dbReference>
<accession>A0A2S3WAU9</accession>
<dbReference type="AlphaFoldDB" id="A0A2S3WAU9"/>
<dbReference type="EMBL" id="MIND01000018">
    <property type="protein sequence ID" value="POF88050.1"/>
    <property type="molecule type" value="Genomic_DNA"/>
</dbReference>
<reference evidence="1 2" key="2">
    <citation type="submission" date="2018-03" db="EMBL/GenBank/DDBJ databases">
        <title>Draft genome of Pseudomonas putida strain KT-27.</title>
        <authorList>
            <person name="Yoshizawa S."/>
            <person name="Khan N.H."/>
            <person name="Nishimura M."/>
            <person name="Chiura H.X."/>
            <person name="Ogura Y."/>
            <person name="Hayashi T."/>
            <person name="Kogure K."/>
        </authorList>
    </citation>
    <scope>NUCLEOTIDE SEQUENCE [LARGE SCALE GENOMIC DNA]</scope>
    <source>
        <strain evidence="1 2">KT-27</strain>
    </source>
</reference>
<evidence type="ECO:0008006" key="3">
    <source>
        <dbReference type="Google" id="ProtNLM"/>
    </source>
</evidence>
<name>A0A2S3WAU9_PSEPU</name>